<feature type="domain" description="ABC transmembrane type-1" evidence="8">
    <location>
        <begin position="81"/>
        <end position="265"/>
    </location>
</feature>
<evidence type="ECO:0000256" key="2">
    <source>
        <dbReference type="ARBA" id="ARBA00022448"/>
    </source>
</evidence>
<dbReference type="EMBL" id="WIWJ01000003">
    <property type="protein sequence ID" value="MQT45541.1"/>
    <property type="molecule type" value="Genomic_DNA"/>
</dbReference>
<evidence type="ECO:0000256" key="5">
    <source>
        <dbReference type="ARBA" id="ARBA00022989"/>
    </source>
</evidence>
<reference evidence="11 12" key="1">
    <citation type="submission" date="2019-10" db="EMBL/GenBank/DDBJ databases">
        <title>Evaluation of single-gene subtyping targets for Pseudomonas.</title>
        <authorList>
            <person name="Reichler S.J."/>
            <person name="Orsi R.H."/>
            <person name="Wiedmann M."/>
            <person name="Martin N.H."/>
            <person name="Murphy S.I."/>
        </authorList>
    </citation>
    <scope>NUCLEOTIDE SEQUENCE [LARGE SCALE GENOMIC DNA]</scope>
    <source>
        <strain evidence="10 12">FSL R10-3254</strain>
        <strain evidence="9 11">FSL R10-3257</strain>
    </source>
</reference>
<gene>
    <name evidence="10" type="ORF">GHO39_10580</name>
    <name evidence="9" type="ORF">GHO40_02150</name>
</gene>
<dbReference type="PANTHER" id="PTHR30151:SF0">
    <property type="entry name" value="ABC TRANSPORTER PERMEASE PROTEIN MJ0413-RELATED"/>
    <property type="match status" value="1"/>
</dbReference>
<feature type="transmembrane region" description="Helical" evidence="7">
    <location>
        <begin position="28"/>
        <end position="49"/>
    </location>
</feature>
<evidence type="ECO:0000256" key="7">
    <source>
        <dbReference type="RuleBase" id="RU363032"/>
    </source>
</evidence>
<dbReference type="Proteomes" id="UP000489190">
    <property type="component" value="Unassembled WGS sequence"/>
</dbReference>
<evidence type="ECO:0000256" key="3">
    <source>
        <dbReference type="ARBA" id="ARBA00022475"/>
    </source>
</evidence>
<dbReference type="SUPFAM" id="SSF161098">
    <property type="entry name" value="MetI-like"/>
    <property type="match status" value="1"/>
</dbReference>
<keyword evidence="6 7" id="KW-0472">Membrane</keyword>
<dbReference type="RefSeq" id="WP_153328176.1">
    <property type="nucleotide sequence ID" value="NZ_WIWI01000024.1"/>
</dbReference>
<dbReference type="InterPro" id="IPR000515">
    <property type="entry name" value="MetI-like"/>
</dbReference>
<keyword evidence="3" id="KW-1003">Cell membrane</keyword>
<evidence type="ECO:0000313" key="10">
    <source>
        <dbReference type="EMBL" id="MQT89575.1"/>
    </source>
</evidence>
<protein>
    <submittedName>
        <fullName evidence="10">ABC transporter permease subunit</fullName>
    </submittedName>
</protein>
<feature type="transmembrane region" description="Helical" evidence="7">
    <location>
        <begin position="84"/>
        <end position="107"/>
    </location>
</feature>
<evidence type="ECO:0000313" key="9">
    <source>
        <dbReference type="EMBL" id="MQT45541.1"/>
    </source>
</evidence>
<dbReference type="GO" id="GO:0005886">
    <property type="term" value="C:plasma membrane"/>
    <property type="evidence" value="ECO:0007669"/>
    <property type="project" value="UniProtKB-SubCell"/>
</dbReference>
<feature type="transmembrane region" description="Helical" evidence="7">
    <location>
        <begin position="213"/>
        <end position="236"/>
    </location>
</feature>
<organism evidence="10 12">
    <name type="scientific">Pseudomonas helleri</name>
    <dbReference type="NCBI Taxonomy" id="1608996"/>
    <lineage>
        <taxon>Bacteria</taxon>
        <taxon>Pseudomonadati</taxon>
        <taxon>Pseudomonadota</taxon>
        <taxon>Gammaproteobacteria</taxon>
        <taxon>Pseudomonadales</taxon>
        <taxon>Pseudomonadaceae</taxon>
        <taxon>Pseudomonas</taxon>
    </lineage>
</organism>
<name>A0A7X1XDI6_9PSED</name>
<evidence type="ECO:0000313" key="12">
    <source>
        <dbReference type="Proteomes" id="UP000489190"/>
    </source>
</evidence>
<dbReference type="Proteomes" id="UP000441404">
    <property type="component" value="Unassembled WGS sequence"/>
</dbReference>
<evidence type="ECO:0000313" key="11">
    <source>
        <dbReference type="Proteomes" id="UP000441404"/>
    </source>
</evidence>
<evidence type="ECO:0000256" key="4">
    <source>
        <dbReference type="ARBA" id="ARBA00022692"/>
    </source>
</evidence>
<feature type="transmembrane region" description="Helical" evidence="7">
    <location>
        <begin position="149"/>
        <end position="170"/>
    </location>
</feature>
<keyword evidence="4 7" id="KW-0812">Transmembrane</keyword>
<dbReference type="EMBL" id="WIWI01000024">
    <property type="protein sequence ID" value="MQT89575.1"/>
    <property type="molecule type" value="Genomic_DNA"/>
</dbReference>
<dbReference type="GO" id="GO:0055085">
    <property type="term" value="P:transmembrane transport"/>
    <property type="evidence" value="ECO:0007669"/>
    <property type="project" value="InterPro"/>
</dbReference>
<dbReference type="Pfam" id="PF00528">
    <property type="entry name" value="BPD_transp_1"/>
    <property type="match status" value="1"/>
</dbReference>
<evidence type="ECO:0000256" key="6">
    <source>
        <dbReference type="ARBA" id="ARBA00023136"/>
    </source>
</evidence>
<dbReference type="InterPro" id="IPR035906">
    <property type="entry name" value="MetI-like_sf"/>
</dbReference>
<accession>A0A7X1XDI6</accession>
<dbReference type="Gene3D" id="1.10.3720.10">
    <property type="entry name" value="MetI-like"/>
    <property type="match status" value="1"/>
</dbReference>
<comment type="caution">
    <text evidence="10">The sequence shown here is derived from an EMBL/GenBank/DDBJ whole genome shotgun (WGS) entry which is preliminary data.</text>
</comment>
<dbReference type="PROSITE" id="PS50928">
    <property type="entry name" value="ABC_TM1"/>
    <property type="match status" value="1"/>
</dbReference>
<dbReference type="PANTHER" id="PTHR30151">
    <property type="entry name" value="ALKANE SULFONATE ABC TRANSPORTER-RELATED, MEMBRANE SUBUNIT"/>
    <property type="match status" value="1"/>
</dbReference>
<keyword evidence="2 7" id="KW-0813">Transport</keyword>
<evidence type="ECO:0000256" key="1">
    <source>
        <dbReference type="ARBA" id="ARBA00004651"/>
    </source>
</evidence>
<sequence length="277" mass="29879">MSESILTLNPPVEARRPSRYLHALRDTLWFVLAWALLIGAWELAVQVGWLDGRVLPPPSVTLPYAFSGEAVVGFGQQRSGLLEALLVTLMRVSGGLLAGSLAALVLAVMITEVKLLRRLILPLVQTLAPISPVAWVPFTIAVIGIGGQAAVFVVFLAVLGTMTLSLSAALDAINPQYLNIAHNLRCTRKQIWLRVRLPAIAPSAMTSLRMAFFGAWMAVLAGEMAGINSGLGYMIIMAQQMYNMPLVMVGVMTIGAVGFVVDRLLLLLGRRFSGWSS</sequence>
<keyword evidence="5 7" id="KW-1133">Transmembrane helix</keyword>
<proteinExistence type="inferred from homology"/>
<feature type="transmembrane region" description="Helical" evidence="7">
    <location>
        <begin position="242"/>
        <end position="261"/>
    </location>
</feature>
<comment type="similarity">
    <text evidence="7">Belongs to the binding-protein-dependent transport system permease family.</text>
</comment>
<comment type="subcellular location">
    <subcellularLocation>
        <location evidence="1 7">Cell membrane</location>
        <topology evidence="1 7">Multi-pass membrane protein</topology>
    </subcellularLocation>
</comment>
<dbReference type="AlphaFoldDB" id="A0A7X1XDI6"/>
<evidence type="ECO:0000259" key="8">
    <source>
        <dbReference type="PROSITE" id="PS50928"/>
    </source>
</evidence>
<feature type="transmembrane region" description="Helical" evidence="7">
    <location>
        <begin position="119"/>
        <end position="143"/>
    </location>
</feature>